<comment type="subcellular location">
    <subcellularLocation>
        <location evidence="3">Endosome</location>
        <location evidence="3">Multivesicular body membrane</location>
        <topology evidence="3">Peripheral membrane protein</topology>
    </subcellularLocation>
    <subcellularLocation>
        <location evidence="1 3">Prevacuolar compartment membrane</location>
        <topology evidence="1 3">Peripheral membrane protein</topology>
    </subcellularLocation>
    <subcellularLocation>
        <location evidence="3">Vacuole membrane</location>
        <topology evidence="3">Peripheral membrane protein</topology>
    </subcellularLocation>
</comment>
<organism evidence="7 8">
    <name type="scientific">Hermanssonia centrifuga</name>
    <dbReference type="NCBI Taxonomy" id="98765"/>
    <lineage>
        <taxon>Eukaryota</taxon>
        <taxon>Fungi</taxon>
        <taxon>Dikarya</taxon>
        <taxon>Basidiomycota</taxon>
        <taxon>Agaricomycotina</taxon>
        <taxon>Agaricomycetes</taxon>
        <taxon>Polyporales</taxon>
        <taxon>Meruliaceae</taxon>
        <taxon>Hermanssonia</taxon>
    </lineage>
</organism>
<evidence type="ECO:0000256" key="1">
    <source>
        <dbReference type="ARBA" id="ARBA00004380"/>
    </source>
</evidence>
<evidence type="ECO:0000256" key="2">
    <source>
        <dbReference type="ARBA" id="ARBA00018132"/>
    </source>
</evidence>
<dbReference type="GO" id="GO:0035658">
    <property type="term" value="C:Mon1-Ccz1 complex"/>
    <property type="evidence" value="ECO:0007669"/>
    <property type="project" value="TreeGrafter"/>
</dbReference>
<dbReference type="Pfam" id="PF19038">
    <property type="entry name" value="Fuz_longin_3"/>
    <property type="match status" value="1"/>
</dbReference>
<feature type="domain" description="FUZ/MON1/HPS1 third Longin" evidence="6">
    <location>
        <begin position="332"/>
        <end position="435"/>
    </location>
</feature>
<dbReference type="GO" id="GO:0016192">
    <property type="term" value="P:vesicle-mediated transport"/>
    <property type="evidence" value="ECO:0007669"/>
    <property type="project" value="InterPro"/>
</dbReference>
<evidence type="ECO:0000259" key="4">
    <source>
        <dbReference type="Pfam" id="PF19036"/>
    </source>
</evidence>
<accession>A0A4S4KTB2</accession>
<dbReference type="GO" id="GO:0006914">
    <property type="term" value="P:autophagy"/>
    <property type="evidence" value="ECO:0007669"/>
    <property type="project" value="UniProtKB-UniRule"/>
</dbReference>
<evidence type="ECO:0000313" key="8">
    <source>
        <dbReference type="Proteomes" id="UP000309038"/>
    </source>
</evidence>
<keyword evidence="3" id="KW-0813">Transport</keyword>
<keyword evidence="3" id="KW-0072">Autophagy</keyword>
<evidence type="ECO:0000259" key="6">
    <source>
        <dbReference type="Pfam" id="PF19038"/>
    </source>
</evidence>
<keyword evidence="3" id="KW-0967">Endosome</keyword>
<gene>
    <name evidence="7" type="ORF">EW026_g881</name>
</gene>
<dbReference type="Pfam" id="PF19037">
    <property type="entry name" value="Fuz_longin_2"/>
    <property type="match status" value="1"/>
</dbReference>
<name>A0A4S4KTB2_9APHY</name>
<dbReference type="InterPro" id="IPR043971">
    <property type="entry name" value="FUZ/MON1/HPS1_longin_2"/>
</dbReference>
<keyword evidence="3" id="KW-0472">Membrane</keyword>
<sequence length="446" mass="49182">MVARLNDPASDKEAKQNLRDQLRRTLTHAAEASDATVRPIRGKGKSIEVDEFHAAADVYPPRQYFVLTDAGKPVFVSRQEDEGADNFTSVIGLMQALISVFIDDGDKLRCINAGSTRITFLLRQPLYYACVSSWNEPESVLEPTLRKMVAEALVPTSKIKGRVVTLVRPKKHSIHPSDLHILVNTIHSPSIMNSSASASWLPICLPKFNPAAFVNAYVMFLRRSDSTSPGPSQDNLAGEQIIGNSVAGSVSSVPGGGQGQNEQGVALKPMSSAPPVEIGLVCVCGLADFEAVRGWCSTVSEKLERDGLMKGIVDAISNGRTEYTVGDLSIPGLRHFLYKSRSQVQVTMPTFEDPYENLKEKQRLITLYQTLHDAIHAKSGQESTLKLQYIRTERESVMGWITQPFELYLAMSPLLPKSAIINAANSISRWVQKEEKRLFLRDAPVF</sequence>
<comment type="similarity">
    <text evidence="3">Belongs to the MON1/SAND family.</text>
</comment>
<dbReference type="Proteomes" id="UP000309038">
    <property type="component" value="Unassembled WGS sequence"/>
</dbReference>
<keyword evidence="3" id="KW-0926">Vacuole</keyword>
<dbReference type="PANTHER" id="PTHR13027">
    <property type="entry name" value="SAND PROTEIN-RELATED"/>
    <property type="match status" value="1"/>
</dbReference>
<proteinExistence type="inferred from homology"/>
<evidence type="ECO:0000259" key="5">
    <source>
        <dbReference type="Pfam" id="PF19037"/>
    </source>
</evidence>
<keyword evidence="3" id="KW-0653">Protein transport</keyword>
<dbReference type="EMBL" id="SGPJ01000014">
    <property type="protein sequence ID" value="THH01905.1"/>
    <property type="molecule type" value="Genomic_DNA"/>
</dbReference>
<dbReference type="InterPro" id="IPR043972">
    <property type="entry name" value="FUZ/MON1/HPS1_longin_1"/>
</dbReference>
<dbReference type="InterPro" id="IPR043970">
    <property type="entry name" value="FUZ/MON1/HPS1_longin_3"/>
</dbReference>
<comment type="function">
    <text evidence="3">Required for multiple vacuole delivery pathways including the cytoplasm to vacuole transport (Cvt), autophagy, pexophagy and endocytosis.</text>
</comment>
<evidence type="ECO:0000313" key="7">
    <source>
        <dbReference type="EMBL" id="THH01905.1"/>
    </source>
</evidence>
<dbReference type="AlphaFoldDB" id="A0A4S4KTB2"/>
<comment type="caution">
    <text evidence="7">The sequence shown here is derived from an EMBL/GenBank/DDBJ whole genome shotgun (WGS) entry which is preliminary data.</text>
</comment>
<feature type="domain" description="FUZ/MON1/HPS1 first Longin" evidence="4">
    <location>
        <begin position="63"/>
        <end position="148"/>
    </location>
</feature>
<dbReference type="InterPro" id="IPR004353">
    <property type="entry name" value="Mon1"/>
</dbReference>
<keyword evidence="8" id="KW-1185">Reference proteome</keyword>
<dbReference type="GO" id="GO:0006623">
    <property type="term" value="P:protein targeting to vacuole"/>
    <property type="evidence" value="ECO:0007669"/>
    <property type="project" value="UniProtKB-UniRule"/>
</dbReference>
<evidence type="ECO:0000256" key="3">
    <source>
        <dbReference type="RuleBase" id="RU367048"/>
    </source>
</evidence>
<reference evidence="7 8" key="1">
    <citation type="submission" date="2019-02" db="EMBL/GenBank/DDBJ databases">
        <title>Genome sequencing of the rare red list fungi Phlebia centrifuga.</title>
        <authorList>
            <person name="Buettner E."/>
            <person name="Kellner H."/>
        </authorList>
    </citation>
    <scope>NUCLEOTIDE SEQUENCE [LARGE SCALE GENOMIC DNA]</scope>
    <source>
        <strain evidence="7 8">DSM 108282</strain>
    </source>
</reference>
<protein>
    <recommendedName>
        <fullName evidence="2 3">Vacuolar fusion protein MON1</fullName>
    </recommendedName>
</protein>
<dbReference type="Pfam" id="PF19036">
    <property type="entry name" value="Fuz_longin_1"/>
    <property type="match status" value="1"/>
</dbReference>
<dbReference type="PRINTS" id="PR01546">
    <property type="entry name" value="YEAST73DUF"/>
</dbReference>
<dbReference type="GO" id="GO:0032585">
    <property type="term" value="C:multivesicular body membrane"/>
    <property type="evidence" value="ECO:0007669"/>
    <property type="project" value="UniProtKB-SubCell"/>
</dbReference>
<feature type="domain" description="FUZ/MON1/HPS1 second Longin" evidence="5">
    <location>
        <begin position="160"/>
        <end position="222"/>
    </location>
</feature>
<dbReference type="GO" id="GO:0000329">
    <property type="term" value="C:fungal-type vacuole membrane"/>
    <property type="evidence" value="ECO:0007669"/>
    <property type="project" value="TreeGrafter"/>
</dbReference>
<dbReference type="PANTHER" id="PTHR13027:SF7">
    <property type="entry name" value="VACUOLAR FUSION PROTEIN MON1 HOMOLOG"/>
    <property type="match status" value="1"/>
</dbReference>